<gene>
    <name evidence="6" type="ORF">LPT13_00050</name>
</gene>
<evidence type="ECO:0000259" key="5">
    <source>
        <dbReference type="PROSITE" id="PS50043"/>
    </source>
</evidence>
<dbReference type="CDD" id="cd06170">
    <property type="entry name" value="LuxR_C_like"/>
    <property type="match status" value="1"/>
</dbReference>
<feature type="transmembrane region" description="Helical" evidence="4">
    <location>
        <begin position="172"/>
        <end position="192"/>
    </location>
</feature>
<evidence type="ECO:0000256" key="1">
    <source>
        <dbReference type="ARBA" id="ARBA00023015"/>
    </source>
</evidence>
<dbReference type="InterPro" id="IPR000792">
    <property type="entry name" value="Tscrpt_reg_LuxR_C"/>
</dbReference>
<keyword evidence="2" id="KW-0238">DNA-binding</keyword>
<dbReference type="InterPro" id="IPR036388">
    <property type="entry name" value="WH-like_DNA-bd_sf"/>
</dbReference>
<keyword evidence="7" id="KW-1185">Reference proteome</keyword>
<dbReference type="RefSeq" id="WP_242162304.1">
    <property type="nucleotide sequence ID" value="NZ_JAJMLW010000001.1"/>
</dbReference>
<evidence type="ECO:0000256" key="2">
    <source>
        <dbReference type="ARBA" id="ARBA00023125"/>
    </source>
</evidence>
<feature type="transmembrane region" description="Helical" evidence="4">
    <location>
        <begin position="20"/>
        <end position="37"/>
    </location>
</feature>
<evidence type="ECO:0000313" key="6">
    <source>
        <dbReference type="EMBL" id="MCI2240752.1"/>
    </source>
</evidence>
<feature type="transmembrane region" description="Helical" evidence="4">
    <location>
        <begin position="276"/>
        <end position="298"/>
    </location>
</feature>
<feature type="transmembrane region" description="Helical" evidence="4">
    <location>
        <begin position="342"/>
        <end position="361"/>
    </location>
</feature>
<feature type="domain" description="HTH luxR-type" evidence="5">
    <location>
        <begin position="428"/>
        <end position="493"/>
    </location>
</feature>
<dbReference type="InterPro" id="IPR016032">
    <property type="entry name" value="Sig_transdc_resp-reg_C-effctor"/>
</dbReference>
<proteinExistence type="predicted"/>
<dbReference type="PRINTS" id="PR00038">
    <property type="entry name" value="HTHLUXR"/>
</dbReference>
<dbReference type="PANTHER" id="PTHR44688:SF16">
    <property type="entry name" value="DNA-BINDING TRANSCRIPTIONAL ACTIVATOR DEVR_DOSR"/>
    <property type="match status" value="1"/>
</dbReference>
<feature type="transmembrane region" description="Helical" evidence="4">
    <location>
        <begin position="304"/>
        <end position="322"/>
    </location>
</feature>
<keyword evidence="4" id="KW-1133">Transmembrane helix</keyword>
<dbReference type="PANTHER" id="PTHR44688">
    <property type="entry name" value="DNA-BINDING TRANSCRIPTIONAL ACTIVATOR DEVR_DOSR"/>
    <property type="match status" value="1"/>
</dbReference>
<feature type="transmembrane region" description="Helical" evidence="4">
    <location>
        <begin position="112"/>
        <end position="136"/>
    </location>
</feature>
<evidence type="ECO:0000256" key="3">
    <source>
        <dbReference type="ARBA" id="ARBA00023163"/>
    </source>
</evidence>
<feature type="transmembrane region" description="Helical" evidence="4">
    <location>
        <begin position="57"/>
        <end position="75"/>
    </location>
</feature>
<sequence length="510" mass="54779">MNDSAVASSERPGRLFSPTLSLVGFGVLLGWHFIILYQPLPLAEGFAPSEFLLARQVILNASLGLAFALGGRLLSNLPQGVTARSSAVAYAAIAVGTAGNIALVAGSALNMAWIMVAVVLIGAAEAVLTLLWLRFYSETSENYSGQSLGASAIIAALICFFSHYLAFEASALVLIALPVLSGTLLVTAARGIPLRKNDPLGAGVPDWESARRPYAKTTAQLMAMALFFGMAQGCHSPSKTLLGIADPPTILGAALAGAVIFALYARSTLLPNLSPIVNTATLLFLGGMMALPFCAGFLSQVAAVLIMTGFIFYFALTLIFVIDLVRTFDLNLTRALGANQALEYAMFAIGVISGSALWSAYENSPVFPFLISYAAIFVLIVITLFFTTERPPWEADRYKPRSLETSCGPLAEESPEECLEPEESASDVLCQRFCLTPREAEVFALLSKGRNAEFIQNALFISNHTVKTHIYNIYRKMGIHSLQELLDLLDAEEDARSEGRRARALGDETR</sequence>
<dbReference type="PROSITE" id="PS50043">
    <property type="entry name" value="HTH_LUXR_2"/>
    <property type="match status" value="1"/>
</dbReference>
<dbReference type="SUPFAM" id="SSF46894">
    <property type="entry name" value="C-terminal effector domain of the bipartite response regulators"/>
    <property type="match status" value="1"/>
</dbReference>
<feature type="transmembrane region" description="Helical" evidence="4">
    <location>
        <begin position="148"/>
        <end position="166"/>
    </location>
</feature>
<evidence type="ECO:0000313" key="7">
    <source>
        <dbReference type="Proteomes" id="UP001430755"/>
    </source>
</evidence>
<keyword evidence="4" id="KW-0812">Transmembrane</keyword>
<feature type="transmembrane region" description="Helical" evidence="4">
    <location>
        <begin position="87"/>
        <end position="106"/>
    </location>
</feature>
<keyword evidence="4" id="KW-0472">Membrane</keyword>
<organism evidence="6 7">
    <name type="scientific">Adlercreutzia faecimuris</name>
    <dbReference type="NCBI Taxonomy" id="2897341"/>
    <lineage>
        <taxon>Bacteria</taxon>
        <taxon>Bacillati</taxon>
        <taxon>Actinomycetota</taxon>
        <taxon>Coriobacteriia</taxon>
        <taxon>Eggerthellales</taxon>
        <taxon>Eggerthellaceae</taxon>
        <taxon>Adlercreutzia</taxon>
    </lineage>
</organism>
<dbReference type="Gene3D" id="1.10.10.10">
    <property type="entry name" value="Winged helix-like DNA-binding domain superfamily/Winged helix DNA-binding domain"/>
    <property type="match status" value="1"/>
</dbReference>
<feature type="transmembrane region" description="Helical" evidence="4">
    <location>
        <begin position="244"/>
        <end position="264"/>
    </location>
</feature>
<reference evidence="6" key="1">
    <citation type="submission" date="2021-11" db="EMBL/GenBank/DDBJ databases">
        <title>A Novel Adlercreutzia Species, isolated from a Allomyrina dichotoma larva feces.</title>
        <authorList>
            <person name="Suh M.K."/>
        </authorList>
    </citation>
    <scope>NUCLEOTIDE SEQUENCE</scope>
    <source>
        <strain evidence="6">JBNU-10</strain>
    </source>
</reference>
<name>A0ABS9WE78_9ACTN</name>
<keyword evidence="3" id="KW-0804">Transcription</keyword>
<protein>
    <submittedName>
        <fullName evidence="6">Helix-turn-helix transcriptional regulator</fullName>
    </submittedName>
</protein>
<comment type="caution">
    <text evidence="6">The sequence shown here is derived from an EMBL/GenBank/DDBJ whole genome shotgun (WGS) entry which is preliminary data.</text>
</comment>
<dbReference type="EMBL" id="JAJMLW010000001">
    <property type="protein sequence ID" value="MCI2240752.1"/>
    <property type="molecule type" value="Genomic_DNA"/>
</dbReference>
<dbReference type="Pfam" id="PF00196">
    <property type="entry name" value="GerE"/>
    <property type="match status" value="1"/>
</dbReference>
<dbReference type="Proteomes" id="UP001430755">
    <property type="component" value="Unassembled WGS sequence"/>
</dbReference>
<evidence type="ECO:0000256" key="4">
    <source>
        <dbReference type="SAM" id="Phobius"/>
    </source>
</evidence>
<accession>A0ABS9WE78</accession>
<keyword evidence="1" id="KW-0805">Transcription regulation</keyword>
<feature type="transmembrane region" description="Helical" evidence="4">
    <location>
        <begin position="367"/>
        <end position="387"/>
    </location>
</feature>
<dbReference type="SMART" id="SM00421">
    <property type="entry name" value="HTH_LUXR"/>
    <property type="match status" value="1"/>
</dbReference>